<sequence length="328" mass="36587">MTTLNSPSTRMLELLSLLQDGRAWPATELVARLGTSPRTLRRDLDRLRELGYPVSSTRGPGGSYRLVAGRAMPPLLLTDDEAVATIIGLRFAAHAEVDGTDGAADGALRKLEQVLPSRLRHRLRAVSASIDLVTRSSRPLDLRTLELLGTAAHTSQHVRFDYTSRRGEHTERQVEPYRQVLLGRRWYLLGWDRDRADWRTFRLDRISGLTVPGTTFIPRELPPEGPVSFVQNSARYPITRHQGIVRFAAPLAVVSERLIPEAGSLEAVDEHHCRFVTAPDSWEWLAITLPMVGVPYTIEGPPELIERSKELADRISRAASSAPPNPSY</sequence>
<keyword evidence="3" id="KW-0804">Transcription</keyword>
<dbReference type="EMBL" id="VFML01000001">
    <property type="protein sequence ID" value="TQJ02484.1"/>
    <property type="molecule type" value="Genomic_DNA"/>
</dbReference>
<dbReference type="AlphaFoldDB" id="A0A542DHF8"/>
<dbReference type="InterPro" id="IPR011991">
    <property type="entry name" value="ArsR-like_HTH"/>
</dbReference>
<dbReference type="Pfam" id="PF08279">
    <property type="entry name" value="HTH_11"/>
    <property type="match status" value="1"/>
</dbReference>
<gene>
    <name evidence="5" type="ORF">FB471_2214</name>
</gene>
<organism evidence="5 6">
    <name type="scientific">Amycolatopsis cihanbeyliensis</name>
    <dbReference type="NCBI Taxonomy" id="1128664"/>
    <lineage>
        <taxon>Bacteria</taxon>
        <taxon>Bacillati</taxon>
        <taxon>Actinomycetota</taxon>
        <taxon>Actinomycetes</taxon>
        <taxon>Pseudonocardiales</taxon>
        <taxon>Pseudonocardiaceae</taxon>
        <taxon>Amycolatopsis</taxon>
    </lineage>
</organism>
<dbReference type="InterPro" id="IPR036390">
    <property type="entry name" value="WH_DNA-bd_sf"/>
</dbReference>
<dbReference type="RefSeq" id="WP_246076345.1">
    <property type="nucleotide sequence ID" value="NZ_VFML01000001.1"/>
</dbReference>
<evidence type="ECO:0000313" key="6">
    <source>
        <dbReference type="Proteomes" id="UP000320876"/>
    </source>
</evidence>
<reference evidence="5 6" key="1">
    <citation type="submission" date="2019-06" db="EMBL/GenBank/DDBJ databases">
        <title>Sequencing the genomes of 1000 actinobacteria strains.</title>
        <authorList>
            <person name="Klenk H.-P."/>
        </authorList>
    </citation>
    <scope>NUCLEOTIDE SEQUENCE [LARGE SCALE GENOMIC DNA]</scope>
    <source>
        <strain evidence="5 6">DSM 45679</strain>
    </source>
</reference>
<keyword evidence="1" id="KW-0805">Transcription regulation</keyword>
<dbReference type="PROSITE" id="PS00894">
    <property type="entry name" value="HTH_DEOR_1"/>
    <property type="match status" value="1"/>
</dbReference>
<evidence type="ECO:0000256" key="3">
    <source>
        <dbReference type="ARBA" id="ARBA00023163"/>
    </source>
</evidence>
<accession>A0A542DHF8</accession>
<dbReference type="SUPFAM" id="SSF46785">
    <property type="entry name" value="Winged helix' DNA-binding domain"/>
    <property type="match status" value="1"/>
</dbReference>
<dbReference type="InterPro" id="IPR018356">
    <property type="entry name" value="Tscrpt_reg_HTH_DeoR_CS"/>
</dbReference>
<dbReference type="Proteomes" id="UP000320876">
    <property type="component" value="Unassembled WGS sequence"/>
</dbReference>
<dbReference type="CDD" id="cd00090">
    <property type="entry name" value="HTH_ARSR"/>
    <property type="match status" value="1"/>
</dbReference>
<dbReference type="PANTHER" id="PTHR34580:SF3">
    <property type="entry name" value="PROTEIN PAFB"/>
    <property type="match status" value="1"/>
</dbReference>
<feature type="domain" description="HTH deoR-type" evidence="4">
    <location>
        <begin position="7"/>
        <end position="65"/>
    </location>
</feature>
<protein>
    <submittedName>
        <fullName evidence="5">Putative DNA-binding transcriptional regulator YafY</fullName>
    </submittedName>
</protein>
<dbReference type="PROSITE" id="PS52050">
    <property type="entry name" value="WYL"/>
    <property type="match status" value="1"/>
</dbReference>
<name>A0A542DHF8_AMYCI</name>
<dbReference type="InterPro" id="IPR026881">
    <property type="entry name" value="WYL_dom"/>
</dbReference>
<keyword evidence="6" id="KW-1185">Reference proteome</keyword>
<dbReference type="Gene3D" id="1.10.10.10">
    <property type="entry name" value="Winged helix-like DNA-binding domain superfamily/Winged helix DNA-binding domain"/>
    <property type="match status" value="1"/>
</dbReference>
<evidence type="ECO:0000256" key="1">
    <source>
        <dbReference type="ARBA" id="ARBA00023015"/>
    </source>
</evidence>
<evidence type="ECO:0000259" key="4">
    <source>
        <dbReference type="PROSITE" id="PS51000"/>
    </source>
</evidence>
<dbReference type="InterPro" id="IPR036388">
    <property type="entry name" value="WH-like_DNA-bd_sf"/>
</dbReference>
<dbReference type="GO" id="GO:0003677">
    <property type="term" value="F:DNA binding"/>
    <property type="evidence" value="ECO:0007669"/>
    <property type="project" value="UniProtKB-KW"/>
</dbReference>
<dbReference type="InterPro" id="IPR051534">
    <property type="entry name" value="CBASS_pafABC_assoc_protein"/>
</dbReference>
<dbReference type="PROSITE" id="PS51000">
    <property type="entry name" value="HTH_DEOR_2"/>
    <property type="match status" value="1"/>
</dbReference>
<dbReference type="PIRSF" id="PIRSF016838">
    <property type="entry name" value="PafC"/>
    <property type="match status" value="1"/>
</dbReference>
<keyword evidence="2 5" id="KW-0238">DNA-binding</keyword>
<evidence type="ECO:0000256" key="2">
    <source>
        <dbReference type="ARBA" id="ARBA00023125"/>
    </source>
</evidence>
<dbReference type="GO" id="GO:0003700">
    <property type="term" value="F:DNA-binding transcription factor activity"/>
    <property type="evidence" value="ECO:0007669"/>
    <property type="project" value="InterPro"/>
</dbReference>
<dbReference type="Pfam" id="PF13280">
    <property type="entry name" value="WYL"/>
    <property type="match status" value="1"/>
</dbReference>
<dbReference type="InterPro" id="IPR001034">
    <property type="entry name" value="DeoR_HTH"/>
</dbReference>
<dbReference type="PANTHER" id="PTHR34580">
    <property type="match status" value="1"/>
</dbReference>
<dbReference type="InterPro" id="IPR028349">
    <property type="entry name" value="PafC-like"/>
</dbReference>
<evidence type="ECO:0000313" key="5">
    <source>
        <dbReference type="EMBL" id="TQJ02484.1"/>
    </source>
</evidence>
<comment type="caution">
    <text evidence="5">The sequence shown here is derived from an EMBL/GenBank/DDBJ whole genome shotgun (WGS) entry which is preliminary data.</text>
</comment>
<dbReference type="InterPro" id="IPR013196">
    <property type="entry name" value="HTH_11"/>
</dbReference>
<proteinExistence type="predicted"/>